<protein>
    <submittedName>
        <fullName evidence="9">Aminoimidazole riboside kinase</fullName>
    </submittedName>
    <submittedName>
        <fullName evidence="8">Fructokinase</fullName>
        <ecNumber evidence="8">2.7.1.4</ecNumber>
    </submittedName>
</protein>
<dbReference type="GO" id="GO:0006000">
    <property type="term" value="P:fructose metabolic process"/>
    <property type="evidence" value="ECO:0007669"/>
    <property type="project" value="UniProtKB-ARBA"/>
</dbReference>
<keyword evidence="2 6" id="KW-0808">Transferase</keyword>
<evidence type="ECO:0000256" key="3">
    <source>
        <dbReference type="ARBA" id="ARBA00022741"/>
    </source>
</evidence>
<dbReference type="InterPro" id="IPR011611">
    <property type="entry name" value="PfkB_dom"/>
</dbReference>
<evidence type="ECO:0000256" key="6">
    <source>
        <dbReference type="RuleBase" id="RU003704"/>
    </source>
</evidence>
<evidence type="ECO:0000313" key="10">
    <source>
        <dbReference type="Proteomes" id="UP000044377"/>
    </source>
</evidence>
<accession>A0A0G4JRV1</accession>
<keyword evidence="4 6" id="KW-0418">Kinase</keyword>
<dbReference type="PANTHER" id="PTHR43085:SF1">
    <property type="entry name" value="PSEUDOURIDINE KINASE-RELATED"/>
    <property type="match status" value="1"/>
</dbReference>
<dbReference type="InterPro" id="IPR029056">
    <property type="entry name" value="Ribokinase-like"/>
</dbReference>
<dbReference type="Gene3D" id="3.40.1190.20">
    <property type="match status" value="1"/>
</dbReference>
<evidence type="ECO:0000313" key="8">
    <source>
        <dbReference type="EMBL" id="CPR14675.1"/>
    </source>
</evidence>
<reference evidence="9 11" key="3">
    <citation type="submission" date="2016-09" db="EMBL/GenBank/DDBJ databases">
        <authorList>
            <person name="Doonan J."/>
            <person name="Pachebat J.A."/>
            <person name="Golyshin P.N."/>
            <person name="Denman S."/>
            <person name="Mcdonald J.E."/>
        </authorList>
    </citation>
    <scope>NUCLEOTIDE SEQUENCE [LARGE SCALE GENOMIC DNA]</scope>
    <source>
        <strain evidence="9 11">FRB141</strain>
    </source>
</reference>
<dbReference type="OrthoDB" id="9779730at2"/>
<organism evidence="8 10">
    <name type="scientific">Brenneria goodwinii</name>
    <dbReference type="NCBI Taxonomy" id="1109412"/>
    <lineage>
        <taxon>Bacteria</taxon>
        <taxon>Pseudomonadati</taxon>
        <taxon>Pseudomonadota</taxon>
        <taxon>Gammaproteobacteria</taxon>
        <taxon>Enterobacterales</taxon>
        <taxon>Pectobacteriaceae</taxon>
        <taxon>Brenneria</taxon>
    </lineage>
</organism>
<dbReference type="PRINTS" id="PR00990">
    <property type="entry name" value="RIBOKINASE"/>
</dbReference>
<evidence type="ECO:0000259" key="7">
    <source>
        <dbReference type="Pfam" id="PF00294"/>
    </source>
</evidence>
<dbReference type="EMBL" id="MJLX01000013">
    <property type="protein sequence ID" value="RLM26959.1"/>
    <property type="molecule type" value="Genomic_DNA"/>
</dbReference>
<keyword evidence="5" id="KW-0067">ATP-binding</keyword>
<dbReference type="GeneID" id="70908379"/>
<dbReference type="Proteomes" id="UP000285972">
    <property type="component" value="Unassembled WGS sequence"/>
</dbReference>
<dbReference type="AlphaFoldDB" id="A0A0G4JRV1"/>
<evidence type="ECO:0000256" key="4">
    <source>
        <dbReference type="ARBA" id="ARBA00022777"/>
    </source>
</evidence>
<reference evidence="10" key="2">
    <citation type="submission" date="2015-01" db="EMBL/GenBank/DDBJ databases">
        <authorList>
            <person name="Paterson Steve"/>
        </authorList>
    </citation>
    <scope>NUCLEOTIDE SEQUENCE [LARGE SCALE GENOMIC DNA]</scope>
    <source>
        <strain evidence="10">OBR1</strain>
    </source>
</reference>
<evidence type="ECO:0000313" key="11">
    <source>
        <dbReference type="Proteomes" id="UP000285972"/>
    </source>
</evidence>
<dbReference type="STRING" id="1109412.BN1221_01069"/>
<reference evidence="8" key="1">
    <citation type="submission" date="2015-01" db="EMBL/GenBank/DDBJ databases">
        <authorList>
            <person name="Xiang T."/>
            <person name="Song Y."/>
            <person name="Huang L."/>
            <person name="Wang B."/>
            <person name="Wu P."/>
        </authorList>
    </citation>
    <scope>NUCLEOTIDE SEQUENCE [LARGE SCALE GENOMIC DNA]</scope>
    <source>
        <strain evidence="8">OBR1</strain>
    </source>
</reference>
<dbReference type="InterPro" id="IPR002173">
    <property type="entry name" value="Carboh/pur_kinase_PfkB_CS"/>
</dbReference>
<keyword evidence="3" id="KW-0547">Nucleotide-binding</keyword>
<evidence type="ECO:0000256" key="1">
    <source>
        <dbReference type="ARBA" id="ARBA00010688"/>
    </source>
</evidence>
<feature type="domain" description="Carbohydrate kinase PfkB" evidence="7">
    <location>
        <begin position="3"/>
        <end position="299"/>
    </location>
</feature>
<dbReference type="InterPro" id="IPR002139">
    <property type="entry name" value="Ribo/fructo_kinase"/>
</dbReference>
<dbReference type="GO" id="GO:0005524">
    <property type="term" value="F:ATP binding"/>
    <property type="evidence" value="ECO:0007669"/>
    <property type="project" value="UniProtKB-KW"/>
</dbReference>
<evidence type="ECO:0000256" key="2">
    <source>
        <dbReference type="ARBA" id="ARBA00022679"/>
    </source>
</evidence>
<dbReference type="KEGG" id="bgj:AWC36_16320"/>
<dbReference type="EMBL" id="CGIG01000001">
    <property type="protein sequence ID" value="CPR14675.1"/>
    <property type="molecule type" value="Genomic_DNA"/>
</dbReference>
<dbReference type="GO" id="GO:0008865">
    <property type="term" value="F:fructokinase activity"/>
    <property type="evidence" value="ECO:0007669"/>
    <property type="project" value="UniProtKB-EC"/>
</dbReference>
<dbReference type="PANTHER" id="PTHR43085">
    <property type="entry name" value="HEXOKINASE FAMILY MEMBER"/>
    <property type="match status" value="1"/>
</dbReference>
<evidence type="ECO:0000313" key="9">
    <source>
        <dbReference type="EMBL" id="RLM26959.1"/>
    </source>
</evidence>
<dbReference type="PROSITE" id="PS00583">
    <property type="entry name" value="PFKB_KINASES_1"/>
    <property type="match status" value="1"/>
</dbReference>
<dbReference type="NCBIfam" id="NF006957">
    <property type="entry name" value="PRK09434.1"/>
    <property type="match status" value="1"/>
</dbReference>
<dbReference type="SUPFAM" id="SSF53613">
    <property type="entry name" value="Ribokinase-like"/>
    <property type="match status" value="1"/>
</dbReference>
<dbReference type="Proteomes" id="UP000044377">
    <property type="component" value="Unassembled WGS sequence"/>
</dbReference>
<dbReference type="Pfam" id="PF00294">
    <property type="entry name" value="PfkB"/>
    <property type="match status" value="1"/>
</dbReference>
<gene>
    <name evidence="9" type="ORF">BIY26_06830</name>
    <name evidence="8" type="ORF">BN1221_01069</name>
</gene>
<proteinExistence type="inferred from homology"/>
<dbReference type="EC" id="2.7.1.4" evidence="8"/>
<evidence type="ECO:0000256" key="5">
    <source>
        <dbReference type="ARBA" id="ARBA00022840"/>
    </source>
</evidence>
<comment type="similarity">
    <text evidence="1 6">Belongs to the carbohydrate kinase PfkB family.</text>
</comment>
<dbReference type="RefSeq" id="WP_048636426.1">
    <property type="nucleotide sequence ID" value="NZ_CGIG01000001.1"/>
</dbReference>
<dbReference type="CDD" id="cd01167">
    <property type="entry name" value="bac_FRK"/>
    <property type="match status" value="1"/>
</dbReference>
<dbReference type="PROSITE" id="PS00584">
    <property type="entry name" value="PFKB_KINASES_2"/>
    <property type="match status" value="1"/>
</dbReference>
<name>A0A0G4JRV1_9GAMM</name>
<dbReference type="InterPro" id="IPR050306">
    <property type="entry name" value="PfkB_Carbo_kinase"/>
</dbReference>
<keyword evidence="10" id="KW-1185">Reference proteome</keyword>
<sequence length="311" mass="34186">MAHKIWVMGDAVVDLIPEDAERYLKCPGGAPANVAVGIARLGGRSAFIGRVGDDVFGHFLRDVLDREQVNTHYMVGDGEHRTSTVVVSLDQQGERSFTFMVRPSADLFIQPSDLPLFKQGEWLHLCSIALSQEPSRSTAFEAMQRIKAANGWVSFDPNIREDLWTDEQALKECLDQALELADVVKLSREELAFLSAATDVEQGIEQLMQRYPIKLLLVTMGSEGVWLHDRQQRLHFPAPYVTPVDTTGAGDAFVAGLLQGLAEYDDLSQPTSWDNVIEQAQLCGALATTAKGAMTALPHAQQLHSTSLARA</sequence>